<dbReference type="KEGG" id="atl:Athai_50210"/>
<evidence type="ECO:0000313" key="2">
    <source>
        <dbReference type="EMBL" id="BCJ37518.1"/>
    </source>
</evidence>
<dbReference type="AlphaFoldDB" id="A0A7R7HYV4"/>
<accession>A0A7R7HYV4</accession>
<feature type="region of interest" description="Disordered" evidence="1">
    <location>
        <begin position="22"/>
        <end position="77"/>
    </location>
</feature>
<sequence>MGPAEEIWHPNAREFRFVIEADAQHEVARPPASDPPIPRRPHETTPSGARGSFGMQLQRLHRRRESPKSRRLDDQHGAARILTVTDGDDAGEIARHFNALTAVAARSAGFAPPCLRQLCKEHSAAPSWHPDPRRA</sequence>
<evidence type="ECO:0000313" key="3">
    <source>
        <dbReference type="Proteomes" id="UP000611640"/>
    </source>
</evidence>
<keyword evidence="3" id="KW-1185">Reference proteome</keyword>
<evidence type="ECO:0000256" key="1">
    <source>
        <dbReference type="SAM" id="MobiDB-lite"/>
    </source>
</evidence>
<name>A0A7R7HYV4_9ACTN</name>
<feature type="compositionally biased region" description="Basic and acidic residues" evidence="1">
    <location>
        <begin position="66"/>
        <end position="77"/>
    </location>
</feature>
<protein>
    <submittedName>
        <fullName evidence="2">Uncharacterized protein</fullName>
    </submittedName>
</protein>
<organism evidence="2 3">
    <name type="scientific">Actinocatenispora thailandica</name>
    <dbReference type="NCBI Taxonomy" id="227318"/>
    <lineage>
        <taxon>Bacteria</taxon>
        <taxon>Bacillati</taxon>
        <taxon>Actinomycetota</taxon>
        <taxon>Actinomycetes</taxon>
        <taxon>Micromonosporales</taxon>
        <taxon>Micromonosporaceae</taxon>
        <taxon>Actinocatenispora</taxon>
    </lineage>
</organism>
<proteinExistence type="predicted"/>
<gene>
    <name evidence="2" type="ORF">Athai_50210</name>
</gene>
<dbReference type="Proteomes" id="UP000611640">
    <property type="component" value="Chromosome"/>
</dbReference>
<reference evidence="2 3" key="1">
    <citation type="submission" date="2020-08" db="EMBL/GenBank/DDBJ databases">
        <title>Whole genome shotgun sequence of Actinocatenispora thailandica NBRC 105041.</title>
        <authorList>
            <person name="Komaki H."/>
            <person name="Tamura T."/>
        </authorList>
    </citation>
    <scope>NUCLEOTIDE SEQUENCE [LARGE SCALE GENOMIC DNA]</scope>
    <source>
        <strain evidence="2 3">NBRC 105041</strain>
    </source>
</reference>
<dbReference type="EMBL" id="AP023355">
    <property type="protein sequence ID" value="BCJ37518.1"/>
    <property type="molecule type" value="Genomic_DNA"/>
</dbReference>